<dbReference type="EMBL" id="QUQO01000001">
    <property type="protein sequence ID" value="RFB05056.1"/>
    <property type="molecule type" value="Genomic_DNA"/>
</dbReference>
<dbReference type="PANTHER" id="PTHR43179">
    <property type="entry name" value="RHAMNOSYLTRANSFERASE WBBL"/>
    <property type="match status" value="1"/>
</dbReference>
<dbReference type="Pfam" id="PF00535">
    <property type="entry name" value="Glycos_transf_2"/>
    <property type="match status" value="1"/>
</dbReference>
<keyword evidence="3" id="KW-1185">Reference proteome</keyword>
<organism evidence="2 3">
    <name type="scientific">Parvularcula marina</name>
    <dbReference type="NCBI Taxonomy" id="2292771"/>
    <lineage>
        <taxon>Bacteria</taxon>
        <taxon>Pseudomonadati</taxon>
        <taxon>Pseudomonadota</taxon>
        <taxon>Alphaproteobacteria</taxon>
        <taxon>Parvularculales</taxon>
        <taxon>Parvularculaceae</taxon>
        <taxon>Parvularcula</taxon>
    </lineage>
</organism>
<reference evidence="2 3" key="1">
    <citation type="submission" date="2018-08" db="EMBL/GenBank/DDBJ databases">
        <title>Parvularcula sp. SM1705, isolated from surface water of the South Sea China.</title>
        <authorList>
            <person name="Sun L."/>
        </authorList>
    </citation>
    <scope>NUCLEOTIDE SEQUENCE [LARGE SCALE GENOMIC DNA]</scope>
    <source>
        <strain evidence="2 3">SM1705</strain>
    </source>
</reference>
<name>A0A371RHX5_9PROT</name>
<dbReference type="InterPro" id="IPR029044">
    <property type="entry name" value="Nucleotide-diphossugar_trans"/>
</dbReference>
<dbReference type="Gene3D" id="3.90.550.10">
    <property type="entry name" value="Spore Coat Polysaccharide Biosynthesis Protein SpsA, Chain A"/>
    <property type="match status" value="1"/>
</dbReference>
<sequence>MSNPSVTALIVSYHTGPLLFRCLASVLEQAGAREIIVIDNGNPEEVLARLQEIAGIDPRLKILSGHGNIGFAAACNKGAEAATGTHLLILNPDAQLPPGGLPKLCEELGHAEGEMKLIGGRLVGPDGFEQAGSRRAVLTPWTALVEILRLDRLAPKHPYFRRLNHHTDPLPEQTIPVPTISGACMLLSREDYFAISGMDEHYFLHVEDVDFCLRFREAGGEVYFCPAVDILHEKGSSRTSRVRVERLKAQSLTRYFRRHFPDQYPPGFVSLVCGLVWLGFAGRAARSGIASFFRSWGQKADTARAAD</sequence>
<proteinExistence type="predicted"/>
<comment type="caution">
    <text evidence="2">The sequence shown here is derived from an EMBL/GenBank/DDBJ whole genome shotgun (WGS) entry which is preliminary data.</text>
</comment>
<dbReference type="InParanoid" id="A0A371RHX5"/>
<dbReference type="Proteomes" id="UP000264589">
    <property type="component" value="Unassembled WGS sequence"/>
</dbReference>
<keyword evidence="2" id="KW-0808">Transferase</keyword>
<dbReference type="SUPFAM" id="SSF53448">
    <property type="entry name" value="Nucleotide-diphospho-sugar transferases"/>
    <property type="match status" value="1"/>
</dbReference>
<protein>
    <submittedName>
        <fullName evidence="2">Glycosyltransferase family 2 protein</fullName>
    </submittedName>
</protein>
<gene>
    <name evidence="2" type="ORF">DX908_06985</name>
</gene>
<feature type="domain" description="Glycosyltransferase 2-like" evidence="1">
    <location>
        <begin position="9"/>
        <end position="189"/>
    </location>
</feature>
<dbReference type="OrthoDB" id="9783791at2"/>
<dbReference type="RefSeq" id="WP_116391687.1">
    <property type="nucleotide sequence ID" value="NZ_QUQO01000001.1"/>
</dbReference>
<dbReference type="InterPro" id="IPR001173">
    <property type="entry name" value="Glyco_trans_2-like"/>
</dbReference>
<accession>A0A371RHX5</accession>
<evidence type="ECO:0000313" key="3">
    <source>
        <dbReference type="Proteomes" id="UP000264589"/>
    </source>
</evidence>
<dbReference type="CDD" id="cd04186">
    <property type="entry name" value="GT_2_like_c"/>
    <property type="match status" value="1"/>
</dbReference>
<evidence type="ECO:0000259" key="1">
    <source>
        <dbReference type="Pfam" id="PF00535"/>
    </source>
</evidence>
<dbReference type="GO" id="GO:0016740">
    <property type="term" value="F:transferase activity"/>
    <property type="evidence" value="ECO:0007669"/>
    <property type="project" value="UniProtKB-KW"/>
</dbReference>
<dbReference type="AlphaFoldDB" id="A0A371RHX5"/>
<evidence type="ECO:0000313" key="2">
    <source>
        <dbReference type="EMBL" id="RFB05056.1"/>
    </source>
</evidence>
<dbReference type="PANTHER" id="PTHR43179:SF7">
    <property type="entry name" value="RHAMNOSYLTRANSFERASE WBBL"/>
    <property type="match status" value="1"/>
</dbReference>